<dbReference type="InterPro" id="IPR000424">
    <property type="entry name" value="Primosome_PriB/ssb"/>
</dbReference>
<evidence type="ECO:0000256" key="4">
    <source>
        <dbReference type="RuleBase" id="RU000524"/>
    </source>
</evidence>
<dbReference type="GO" id="GO:0006260">
    <property type="term" value="P:DNA replication"/>
    <property type="evidence" value="ECO:0007669"/>
    <property type="project" value="InterPro"/>
</dbReference>
<dbReference type="Pfam" id="PF00436">
    <property type="entry name" value="SSB"/>
    <property type="match status" value="1"/>
</dbReference>
<evidence type="ECO:0000313" key="6">
    <source>
        <dbReference type="EMBL" id="ATQ70280.1"/>
    </source>
</evidence>
<accession>A0A2D2D5J0</accession>
<proteinExistence type="inferred from homology"/>
<reference evidence="7" key="1">
    <citation type="submission" date="2017-10" db="EMBL/GenBank/DDBJ databases">
        <title>Completed PacBio SMRT sequence of Methylosinus trichosporium OB3b reveals presence of a third large plasmid.</title>
        <authorList>
            <person name="Charles T.C."/>
            <person name="Lynch M.D.J."/>
            <person name="Heil J.R."/>
            <person name="Cheng J."/>
        </authorList>
    </citation>
    <scope>NUCLEOTIDE SEQUENCE [LARGE SCALE GENOMIC DNA]</scope>
    <source>
        <strain evidence="7">OB3b</strain>
    </source>
</reference>
<dbReference type="Proteomes" id="UP000230709">
    <property type="component" value="Chromosome"/>
</dbReference>
<comment type="caution">
    <text evidence="3">Lacks conserved residue(s) required for the propagation of feature annotation.</text>
</comment>
<gene>
    <name evidence="6" type="ORF">CQW49_07695</name>
</gene>
<protein>
    <recommendedName>
        <fullName evidence="3 4">Single-stranded DNA-binding protein</fullName>
        <shortName evidence="3">SSB</shortName>
    </recommendedName>
</protein>
<dbReference type="InterPro" id="IPR011344">
    <property type="entry name" value="ssDNA-bd"/>
</dbReference>
<keyword evidence="2" id="KW-0233">DNA recombination</keyword>
<keyword evidence="7" id="KW-1185">Reference proteome</keyword>
<dbReference type="PANTHER" id="PTHR10302:SF0">
    <property type="entry name" value="SINGLE-STRANDED DNA-BINDING PROTEIN, MITOCHONDRIAL"/>
    <property type="match status" value="1"/>
</dbReference>
<evidence type="ECO:0000256" key="3">
    <source>
        <dbReference type="HAMAP-Rule" id="MF_00984"/>
    </source>
</evidence>
<dbReference type="GO" id="GO:0009295">
    <property type="term" value="C:nucleoid"/>
    <property type="evidence" value="ECO:0007669"/>
    <property type="project" value="TreeGrafter"/>
</dbReference>
<dbReference type="Gene3D" id="2.40.50.140">
    <property type="entry name" value="Nucleic acid-binding proteins"/>
    <property type="match status" value="1"/>
</dbReference>
<feature type="region of interest" description="Disordered" evidence="5">
    <location>
        <begin position="111"/>
        <end position="164"/>
    </location>
</feature>
<sequence>MSINRAILLGHVGGDPEIRTVQSGDKIASFSLATSEQWRDKATGERRESTEWHRVVVFNQPLVGIVEQYVKKGSKVSVQGQIKTRKWQANDGSDRYSTEIVIGRFDGSLGLEGSPKGAERDEHAYGQTRAKPAREAADDPRMGMASSAPSGRPLADDLNDDIPF</sequence>
<organism evidence="6 7">
    <name type="scientific">Methylosinus trichosporium (strain ATCC 35070 / NCIMB 11131 / UNIQEM 75 / OB3b)</name>
    <dbReference type="NCBI Taxonomy" id="595536"/>
    <lineage>
        <taxon>Bacteria</taxon>
        <taxon>Pseudomonadati</taxon>
        <taxon>Pseudomonadota</taxon>
        <taxon>Alphaproteobacteria</taxon>
        <taxon>Hyphomicrobiales</taxon>
        <taxon>Methylocystaceae</taxon>
        <taxon>Methylosinus</taxon>
    </lineage>
</organism>
<feature type="DNA-binding region" evidence="3">
    <location>
        <begin position="52"/>
        <end position="58"/>
    </location>
</feature>
<dbReference type="GO" id="GO:0006310">
    <property type="term" value="P:DNA recombination"/>
    <property type="evidence" value="ECO:0007669"/>
    <property type="project" value="UniProtKB-KW"/>
</dbReference>
<dbReference type="GO" id="GO:0003697">
    <property type="term" value="F:single-stranded DNA binding"/>
    <property type="evidence" value="ECO:0007669"/>
    <property type="project" value="UniProtKB-UniRule"/>
</dbReference>
<evidence type="ECO:0000256" key="1">
    <source>
        <dbReference type="ARBA" id="ARBA00023125"/>
    </source>
</evidence>
<dbReference type="AlphaFoldDB" id="A0A2D2D5J0"/>
<feature type="compositionally biased region" description="Basic and acidic residues" evidence="5">
    <location>
        <begin position="132"/>
        <end position="141"/>
    </location>
</feature>
<dbReference type="STRING" id="595536.GCA_000178815_03614"/>
<dbReference type="InterPro" id="IPR012340">
    <property type="entry name" value="NA-bd_OB-fold"/>
</dbReference>
<evidence type="ECO:0000256" key="5">
    <source>
        <dbReference type="SAM" id="MobiDB-lite"/>
    </source>
</evidence>
<dbReference type="KEGG" id="mtw:CQW49_07695"/>
<comment type="subunit">
    <text evidence="3">Homotetramer.</text>
</comment>
<evidence type="ECO:0000313" key="7">
    <source>
        <dbReference type="Proteomes" id="UP000230709"/>
    </source>
</evidence>
<dbReference type="HAMAP" id="MF_00984">
    <property type="entry name" value="SSB"/>
    <property type="match status" value="1"/>
</dbReference>
<dbReference type="PANTHER" id="PTHR10302">
    <property type="entry name" value="SINGLE-STRANDED DNA-BINDING PROTEIN"/>
    <property type="match status" value="1"/>
</dbReference>
<dbReference type="NCBIfam" id="TIGR00621">
    <property type="entry name" value="ssb"/>
    <property type="match status" value="1"/>
</dbReference>
<keyword evidence="1 3" id="KW-0238">DNA-binding</keyword>
<dbReference type="CDD" id="cd04496">
    <property type="entry name" value="SSB_OBF"/>
    <property type="match status" value="1"/>
</dbReference>
<name>A0A2D2D5J0_METT3</name>
<dbReference type="SUPFAM" id="SSF50249">
    <property type="entry name" value="Nucleic acid-binding proteins"/>
    <property type="match status" value="1"/>
</dbReference>
<dbReference type="EMBL" id="CP023737">
    <property type="protein sequence ID" value="ATQ70280.1"/>
    <property type="molecule type" value="Genomic_DNA"/>
</dbReference>
<evidence type="ECO:0000256" key="2">
    <source>
        <dbReference type="ARBA" id="ARBA00023172"/>
    </source>
</evidence>
<dbReference type="RefSeq" id="WP_003611124.1">
    <property type="nucleotide sequence ID" value="NZ_ADVE02000001.1"/>
</dbReference>
<dbReference type="PROSITE" id="PS50935">
    <property type="entry name" value="SSB"/>
    <property type="match status" value="1"/>
</dbReference>